<comment type="caution">
    <text evidence="4">The sequence shown here is derived from an EMBL/GenBank/DDBJ whole genome shotgun (WGS) entry which is preliminary data.</text>
</comment>
<keyword evidence="2" id="KW-0175">Coiled coil</keyword>
<dbReference type="EMBL" id="MPZS01000001">
    <property type="protein sequence ID" value="OOY13758.1"/>
    <property type="molecule type" value="Genomic_DNA"/>
</dbReference>
<evidence type="ECO:0000256" key="1">
    <source>
        <dbReference type="ARBA" id="ARBA00009477"/>
    </source>
</evidence>
<reference evidence="4 5" key="1">
    <citation type="submission" date="2016-11" db="EMBL/GenBank/DDBJ databases">
        <title>A multilocus sequence analysis scheme for characterization of bacteria in the genus Thioclava.</title>
        <authorList>
            <person name="Liu Y."/>
            <person name="Shao Z."/>
        </authorList>
    </citation>
    <scope>NUCLEOTIDE SEQUENCE [LARGE SCALE GENOMIC DNA]</scope>
    <source>
        <strain evidence="4 5">11.10-0-13</strain>
    </source>
</reference>
<comment type="similarity">
    <text evidence="1">Belongs to the membrane fusion protein (MFP) (TC 8.A.1) family.</text>
</comment>
<dbReference type="PANTHER" id="PTHR30469:SF15">
    <property type="entry name" value="HLYD FAMILY OF SECRETION PROTEINS"/>
    <property type="match status" value="1"/>
</dbReference>
<evidence type="ECO:0000313" key="5">
    <source>
        <dbReference type="Proteomes" id="UP000242224"/>
    </source>
</evidence>
<evidence type="ECO:0000256" key="2">
    <source>
        <dbReference type="SAM" id="Coils"/>
    </source>
</evidence>
<dbReference type="RefSeq" id="WP_078573944.1">
    <property type="nucleotide sequence ID" value="NZ_MPZS01000001.1"/>
</dbReference>
<feature type="region of interest" description="Disordered" evidence="3">
    <location>
        <begin position="128"/>
        <end position="149"/>
    </location>
</feature>
<dbReference type="Gene3D" id="2.40.30.170">
    <property type="match status" value="1"/>
</dbReference>
<protein>
    <submittedName>
        <fullName evidence="4">Efflux transporter periplasmic adaptor subunit</fullName>
    </submittedName>
</protein>
<keyword evidence="5" id="KW-1185">Reference proteome</keyword>
<feature type="coiled-coil region" evidence="2">
    <location>
        <begin position="93"/>
        <end position="120"/>
    </location>
</feature>
<dbReference type="PANTHER" id="PTHR30469">
    <property type="entry name" value="MULTIDRUG RESISTANCE PROTEIN MDTA"/>
    <property type="match status" value="1"/>
</dbReference>
<organism evidence="4 5">
    <name type="scientific">Thioclava marina</name>
    <dbReference type="NCBI Taxonomy" id="1915077"/>
    <lineage>
        <taxon>Bacteria</taxon>
        <taxon>Pseudomonadati</taxon>
        <taxon>Pseudomonadota</taxon>
        <taxon>Alphaproteobacteria</taxon>
        <taxon>Rhodobacterales</taxon>
        <taxon>Paracoccaceae</taxon>
        <taxon>Thioclava</taxon>
    </lineage>
</organism>
<proteinExistence type="inferred from homology"/>
<feature type="compositionally biased region" description="Basic and acidic residues" evidence="3">
    <location>
        <begin position="133"/>
        <end position="149"/>
    </location>
</feature>
<dbReference type="Gene3D" id="2.40.420.20">
    <property type="match status" value="1"/>
</dbReference>
<dbReference type="InterPro" id="IPR006143">
    <property type="entry name" value="RND_pump_MFP"/>
</dbReference>
<dbReference type="SUPFAM" id="SSF111369">
    <property type="entry name" value="HlyD-like secretion proteins"/>
    <property type="match status" value="1"/>
</dbReference>
<dbReference type="Gene3D" id="2.40.50.100">
    <property type="match status" value="1"/>
</dbReference>
<dbReference type="Proteomes" id="UP000242224">
    <property type="component" value="Unassembled WGS sequence"/>
</dbReference>
<evidence type="ECO:0000256" key="3">
    <source>
        <dbReference type="SAM" id="MobiDB-lite"/>
    </source>
</evidence>
<sequence>MRKSWFVVGVAAIALAGGIWVMRHRPLPVQVLSPETDVTLRLYGLGTVEARVLSEVGFELGGAVQSLSADAGDRVLAGQELARLHPEEQQARVAQAEAGVEAARAALAKAEAALPRAQAVLSQREAANTRQQELARTDRASKQSAEETQRDLDVARADLAVAETELMVLRAQAAEADANLQSARTLLEKHVLAAPYDALIIARKAEAGTVVKAGDTIFSLIDPQTIWIQAYIDEERAGQLALGQVGAIRLRSRPQQEFHGNIVRIGLESDRVNEERKVWLACTDCPAEMYLGEQAEALVTTGHRDRALMVPEVDIIGFDGASGTVWIAQDGALAQATLEFGARDDLGRSEVTGGLPEGAKIVSPVPKDAVEGRKVRIGAGA</sequence>
<evidence type="ECO:0000313" key="4">
    <source>
        <dbReference type="EMBL" id="OOY13758.1"/>
    </source>
</evidence>
<accession>A0ABX3MUS2</accession>
<dbReference type="NCBIfam" id="TIGR01730">
    <property type="entry name" value="RND_mfp"/>
    <property type="match status" value="1"/>
</dbReference>
<name>A0ABX3MUS2_9RHOB</name>
<gene>
    <name evidence="4" type="ORF">BMG00_08355</name>
</gene>